<gene>
    <name evidence="6" type="ORF">E3V97_08925</name>
</gene>
<keyword evidence="3" id="KW-0732">Signal</keyword>
<dbReference type="InterPro" id="IPR008354">
    <property type="entry name" value="Glc-Fru_OxRdtase_bac"/>
</dbReference>
<dbReference type="InterPro" id="IPR006311">
    <property type="entry name" value="TAT_signal"/>
</dbReference>
<keyword evidence="7" id="KW-1185">Reference proteome</keyword>
<dbReference type="PRINTS" id="PR01775">
    <property type="entry name" value="GLFROXRDTASE"/>
</dbReference>
<dbReference type="SUPFAM" id="SSF55347">
    <property type="entry name" value="Glyceraldehyde-3-phosphate dehydrogenase-like, C-terminal domain"/>
    <property type="match status" value="1"/>
</dbReference>
<protein>
    <submittedName>
        <fullName evidence="6">Gfo/Idh/MocA family oxidoreductase</fullName>
    </submittedName>
</protein>
<accession>A0ABY2HMA2</accession>
<dbReference type="PROSITE" id="PS51318">
    <property type="entry name" value="TAT"/>
    <property type="match status" value="1"/>
</dbReference>
<dbReference type="Gene3D" id="3.30.360.10">
    <property type="entry name" value="Dihydrodipicolinate Reductase, domain 2"/>
    <property type="match status" value="1"/>
</dbReference>
<dbReference type="RefSeq" id="WP_121281995.1">
    <property type="nucleotide sequence ID" value="NZ_RCCK01000010.1"/>
</dbReference>
<dbReference type="SUPFAM" id="SSF51735">
    <property type="entry name" value="NAD(P)-binding Rossmann-fold domains"/>
    <property type="match status" value="1"/>
</dbReference>
<dbReference type="EMBL" id="SOPX01000002">
    <property type="protein sequence ID" value="TFB30751.1"/>
    <property type="molecule type" value="Genomic_DNA"/>
</dbReference>
<dbReference type="Pfam" id="PF22725">
    <property type="entry name" value="GFO_IDH_MocA_C3"/>
    <property type="match status" value="1"/>
</dbReference>
<evidence type="ECO:0000256" key="3">
    <source>
        <dbReference type="SAM" id="SignalP"/>
    </source>
</evidence>
<organism evidence="6 7">
    <name type="scientific">Pedobacter alluvionis</name>
    <dbReference type="NCBI Taxonomy" id="475253"/>
    <lineage>
        <taxon>Bacteria</taxon>
        <taxon>Pseudomonadati</taxon>
        <taxon>Bacteroidota</taxon>
        <taxon>Sphingobacteriia</taxon>
        <taxon>Sphingobacteriales</taxon>
        <taxon>Sphingobacteriaceae</taxon>
        <taxon>Pedobacter</taxon>
    </lineage>
</organism>
<proteinExistence type="inferred from homology"/>
<dbReference type="PANTHER" id="PTHR22604">
    <property type="entry name" value="OXIDOREDUCTASES"/>
    <property type="match status" value="1"/>
</dbReference>
<dbReference type="Pfam" id="PF01408">
    <property type="entry name" value="GFO_IDH_MocA"/>
    <property type="match status" value="1"/>
</dbReference>
<comment type="similarity">
    <text evidence="1">Belongs to the Gfo/Idh/MocA family.</text>
</comment>
<sequence>MNTRRDFLQKMGASALMLQLGSISAFANATDQIEQPYEGRVLRVAIMGLGGYGTRVAEALKACTKAKLVGVISGTPSKIKEWQTKYNIPEKNCYNYDNFDQVKNNPDIDAIYVITPNALHHSQVIRVAKAGKHAICEKPMALNAKEGQEMVDACKKANVKLLVGYRLHFEPRTLEVIRMRNAGDFGQIRFFQGQCGFKAGDPTQWRLNKALAGGGSMMDIGIYAINGARYMVGEEPIWVTAQETKTDPVKFKEGVDETIQFQLGFPGGAVASCLSSYNINHLDRFFMSGDKGFAEMQPSTGYGPIKGRTHKGELMQPITTHQTVQMDEMATIIFEDKKPVVPVNGEEGLKDLKIIDSIYEAVKTGKKIKLTA</sequence>
<dbReference type="Proteomes" id="UP000297429">
    <property type="component" value="Unassembled WGS sequence"/>
</dbReference>
<dbReference type="InterPro" id="IPR000683">
    <property type="entry name" value="Gfo/Idh/MocA-like_OxRdtase_N"/>
</dbReference>
<dbReference type="InterPro" id="IPR036291">
    <property type="entry name" value="NAD(P)-bd_dom_sf"/>
</dbReference>
<keyword evidence="2" id="KW-0560">Oxidoreductase</keyword>
<evidence type="ECO:0000256" key="1">
    <source>
        <dbReference type="ARBA" id="ARBA00010928"/>
    </source>
</evidence>
<evidence type="ECO:0000259" key="5">
    <source>
        <dbReference type="Pfam" id="PF22725"/>
    </source>
</evidence>
<dbReference type="InterPro" id="IPR055170">
    <property type="entry name" value="GFO_IDH_MocA-like_dom"/>
</dbReference>
<evidence type="ECO:0000313" key="7">
    <source>
        <dbReference type="Proteomes" id="UP000297429"/>
    </source>
</evidence>
<feature type="domain" description="GFO/IDH/MocA-like oxidoreductase" evidence="5">
    <location>
        <begin position="176"/>
        <end position="294"/>
    </location>
</feature>
<comment type="caution">
    <text evidence="6">The sequence shown here is derived from an EMBL/GenBank/DDBJ whole genome shotgun (WGS) entry which is preliminary data.</text>
</comment>
<feature type="domain" description="Gfo/Idh/MocA-like oxidoreductase N-terminal" evidence="4">
    <location>
        <begin position="42"/>
        <end position="165"/>
    </location>
</feature>
<evidence type="ECO:0000259" key="4">
    <source>
        <dbReference type="Pfam" id="PF01408"/>
    </source>
</evidence>
<dbReference type="PANTHER" id="PTHR22604:SF105">
    <property type="entry name" value="TRANS-1,2-DIHYDROBENZENE-1,2-DIOL DEHYDROGENASE"/>
    <property type="match status" value="1"/>
</dbReference>
<dbReference type="Gene3D" id="3.40.50.720">
    <property type="entry name" value="NAD(P)-binding Rossmann-like Domain"/>
    <property type="match status" value="1"/>
</dbReference>
<evidence type="ECO:0000256" key="2">
    <source>
        <dbReference type="ARBA" id="ARBA00023002"/>
    </source>
</evidence>
<reference evidence="6 7" key="1">
    <citation type="submission" date="2019-03" db="EMBL/GenBank/DDBJ databases">
        <authorList>
            <person name="He R.-H."/>
        </authorList>
    </citation>
    <scope>NUCLEOTIDE SEQUENCE [LARGE SCALE GENOMIC DNA]</scope>
    <source>
        <strain evidence="6 7">DSM 19624</strain>
    </source>
</reference>
<feature type="chain" id="PRO_5046406639" evidence="3">
    <location>
        <begin position="28"/>
        <end position="372"/>
    </location>
</feature>
<dbReference type="InterPro" id="IPR050984">
    <property type="entry name" value="Gfo/Idh/MocA_domain"/>
</dbReference>
<name>A0ABY2HMA2_9SPHI</name>
<evidence type="ECO:0000313" key="6">
    <source>
        <dbReference type="EMBL" id="TFB30751.1"/>
    </source>
</evidence>
<feature type="signal peptide" evidence="3">
    <location>
        <begin position="1"/>
        <end position="27"/>
    </location>
</feature>